<comment type="caution">
    <text evidence="2">The sequence shown here is derived from an EMBL/GenBank/DDBJ whole genome shotgun (WGS) entry which is preliminary data.</text>
</comment>
<evidence type="ECO:0000313" key="2">
    <source>
        <dbReference type="EMBL" id="GLY56829.1"/>
    </source>
</evidence>
<evidence type="ECO:0000313" key="3">
    <source>
        <dbReference type="Proteomes" id="UP001165168"/>
    </source>
</evidence>
<evidence type="ECO:0000256" key="1">
    <source>
        <dbReference type="SAM" id="MobiDB-lite"/>
    </source>
</evidence>
<feature type="compositionally biased region" description="Basic and acidic residues" evidence="1">
    <location>
        <begin position="39"/>
        <end position="52"/>
    </location>
</feature>
<feature type="region of interest" description="Disordered" evidence="1">
    <location>
        <begin position="1"/>
        <end position="82"/>
    </location>
</feature>
<reference evidence="2" key="1">
    <citation type="submission" date="2023-03" db="EMBL/GenBank/DDBJ databases">
        <title>Cellulosimicrobium cellulans NBRC 103059.</title>
        <authorList>
            <person name="Ichikawa N."/>
            <person name="Sato H."/>
            <person name="Tonouchi N."/>
        </authorList>
    </citation>
    <scope>NUCLEOTIDE SEQUENCE</scope>
    <source>
        <strain evidence="2">NBRC 103059</strain>
    </source>
</reference>
<dbReference type="AlphaFoldDB" id="A0AAV5P2N2"/>
<dbReference type="Proteomes" id="UP001165168">
    <property type="component" value="Unassembled WGS sequence"/>
</dbReference>
<dbReference type="EMBL" id="BSTG01000001">
    <property type="protein sequence ID" value="GLY56829.1"/>
    <property type="molecule type" value="Genomic_DNA"/>
</dbReference>
<gene>
    <name evidence="2" type="ORF">Ccel01_14310</name>
</gene>
<name>A0AAV5P2N2_CELCE</name>
<proteinExistence type="predicted"/>
<organism evidence="2 3">
    <name type="scientific">Cellulosimicrobium cellulans</name>
    <name type="common">Arthrobacter luteus</name>
    <dbReference type="NCBI Taxonomy" id="1710"/>
    <lineage>
        <taxon>Bacteria</taxon>
        <taxon>Bacillati</taxon>
        <taxon>Actinomycetota</taxon>
        <taxon>Actinomycetes</taxon>
        <taxon>Micrococcales</taxon>
        <taxon>Promicromonosporaceae</taxon>
        <taxon>Cellulosimicrobium</taxon>
    </lineage>
</organism>
<feature type="compositionally biased region" description="Basic and acidic residues" evidence="1">
    <location>
        <begin position="12"/>
        <end position="22"/>
    </location>
</feature>
<accession>A0AAV5P2N2</accession>
<protein>
    <submittedName>
        <fullName evidence="2">Uncharacterized protein</fullName>
    </submittedName>
</protein>
<sequence length="82" mass="8868">MTHGSEVLSRTGLDHGADRGEVEGPGDTQGPRDGPPAFRRLEAPGRRVEPRTATRQRPPGVHHEPWLVGARAGPVEDQTEKS</sequence>